<dbReference type="GO" id="GO:0016829">
    <property type="term" value="F:lyase activity"/>
    <property type="evidence" value="ECO:0007669"/>
    <property type="project" value="UniProtKB-KW"/>
</dbReference>
<dbReference type="GO" id="GO:0042597">
    <property type="term" value="C:periplasmic space"/>
    <property type="evidence" value="ECO:0007669"/>
    <property type="project" value="InterPro"/>
</dbReference>
<dbReference type="STRING" id="27334.A0A0A2IB41"/>
<sequence>MPAFLSFLCLLSFSLSTTAFIHPGALHTAGDFERIQNHIANKDEPWNTTWTLLTTNNFAQSTYQPSPKDTVYRGDNGVNGQNYASLYKDTAAAYQLAIRWRTSNDTSYTDAAVNILSSWAVILTAIDGTSDKFLASGLYGYQMANAAELMSDYSGWDSSNKTATATMLTNVFASMNMRFLEEHNGQDNYHYYANWDQCNLASLLAIGIFTDNQTMYDYALDYVRTGPSNGALPVFGIANYTESGSDKVLTQGQEAGRDQGHSTLDIVLLGVIAQQAFNQGDDLFAEHSNEILNAAEYVGKYNVGYDLPYTLYGSYQGNQTVISNAARGTVRPGFELLSAHYGQLKGLNSSWTDAYRNWVNANSTAGVEGGGGNYGSMSGGFDVLGFGSLLCRIPWLNTAVEYMVEYRRVYSNLLF</sequence>
<evidence type="ECO:0000259" key="4">
    <source>
        <dbReference type="Pfam" id="PF05426"/>
    </source>
</evidence>
<evidence type="ECO:0000313" key="6">
    <source>
        <dbReference type="Proteomes" id="UP000030143"/>
    </source>
</evidence>
<dbReference type="Gene3D" id="1.50.10.100">
    <property type="entry name" value="Chondroitin AC/alginate lyase"/>
    <property type="match status" value="1"/>
</dbReference>
<dbReference type="SUPFAM" id="SSF48230">
    <property type="entry name" value="Chondroitin AC/alginate lyase"/>
    <property type="match status" value="1"/>
</dbReference>
<dbReference type="OrthoDB" id="5302720at2759"/>
<feature type="signal peptide" evidence="3">
    <location>
        <begin position="1"/>
        <end position="19"/>
    </location>
</feature>
<gene>
    <name evidence="5" type="ORF">PEX2_073820</name>
</gene>
<keyword evidence="6" id="KW-1185">Reference proteome</keyword>
<feature type="domain" description="Alginate lyase" evidence="4">
    <location>
        <begin position="72"/>
        <end position="301"/>
    </location>
</feature>
<dbReference type="VEuPathDB" id="FungiDB:PEXP_076250"/>
<name>A0A0A2IB41_PENEN</name>
<comment type="caution">
    <text evidence="5">The sequence shown here is derived from an EMBL/GenBank/DDBJ whole genome shotgun (WGS) entry which is preliminary data.</text>
</comment>
<dbReference type="EMBL" id="JQFZ01000097">
    <property type="protein sequence ID" value="KGO59267.1"/>
    <property type="molecule type" value="Genomic_DNA"/>
</dbReference>
<protein>
    <submittedName>
        <fullName evidence="5">Chondroitin AC/alginate lyase</fullName>
    </submittedName>
</protein>
<dbReference type="InterPro" id="IPR008397">
    <property type="entry name" value="Alginate_lyase_dom"/>
</dbReference>
<accession>A0A0A2IB41</accession>
<proteinExistence type="predicted"/>
<evidence type="ECO:0000313" key="5">
    <source>
        <dbReference type="EMBL" id="KGO59267.1"/>
    </source>
</evidence>
<evidence type="ECO:0000256" key="1">
    <source>
        <dbReference type="ARBA" id="ARBA00022729"/>
    </source>
</evidence>
<dbReference type="Pfam" id="PF05426">
    <property type="entry name" value="Alginate_lyase"/>
    <property type="match status" value="1"/>
</dbReference>
<dbReference type="Proteomes" id="UP000030143">
    <property type="component" value="Unassembled WGS sequence"/>
</dbReference>
<keyword evidence="1 3" id="KW-0732">Signal</keyword>
<dbReference type="AlphaFoldDB" id="A0A0A2IB41"/>
<keyword evidence="2 5" id="KW-0456">Lyase</keyword>
<organism evidence="5 6">
    <name type="scientific">Penicillium expansum</name>
    <name type="common">Blue mold rot fungus</name>
    <dbReference type="NCBI Taxonomy" id="27334"/>
    <lineage>
        <taxon>Eukaryota</taxon>
        <taxon>Fungi</taxon>
        <taxon>Dikarya</taxon>
        <taxon>Ascomycota</taxon>
        <taxon>Pezizomycotina</taxon>
        <taxon>Eurotiomycetes</taxon>
        <taxon>Eurotiomycetidae</taxon>
        <taxon>Eurotiales</taxon>
        <taxon>Aspergillaceae</taxon>
        <taxon>Penicillium</taxon>
    </lineage>
</organism>
<dbReference type="HOGENOM" id="CLU_038125_1_0_1"/>
<dbReference type="GeneID" id="27680072"/>
<dbReference type="InterPro" id="IPR008929">
    <property type="entry name" value="Chondroitin_lyas"/>
</dbReference>
<evidence type="ECO:0000256" key="2">
    <source>
        <dbReference type="ARBA" id="ARBA00023239"/>
    </source>
</evidence>
<dbReference type="RefSeq" id="XP_016600476.1">
    <property type="nucleotide sequence ID" value="XM_016744652.1"/>
</dbReference>
<feature type="chain" id="PRO_5009752366" evidence="3">
    <location>
        <begin position="20"/>
        <end position="415"/>
    </location>
</feature>
<dbReference type="PhylomeDB" id="A0A0A2IB41"/>
<evidence type="ECO:0000256" key="3">
    <source>
        <dbReference type="SAM" id="SignalP"/>
    </source>
</evidence>
<reference evidence="5 6" key="1">
    <citation type="journal article" date="2015" name="Mol. Plant Microbe Interact.">
        <title>Genome, transcriptome, and functional analyses of Penicillium expansum provide new insights into secondary metabolism and pathogenicity.</title>
        <authorList>
            <person name="Ballester A.R."/>
            <person name="Marcet-Houben M."/>
            <person name="Levin E."/>
            <person name="Sela N."/>
            <person name="Selma-Lazaro C."/>
            <person name="Carmona L."/>
            <person name="Wisniewski M."/>
            <person name="Droby S."/>
            <person name="Gonzalez-Candelas L."/>
            <person name="Gabaldon T."/>
        </authorList>
    </citation>
    <scope>NUCLEOTIDE SEQUENCE [LARGE SCALE GENOMIC DNA]</scope>
    <source>
        <strain evidence="5 6">MD-8</strain>
    </source>
</reference>